<dbReference type="AlphaFoldDB" id="A0A5B7HLH8"/>
<keyword evidence="2" id="KW-1185">Reference proteome</keyword>
<evidence type="ECO:0000313" key="1">
    <source>
        <dbReference type="EMBL" id="MPC71023.1"/>
    </source>
</evidence>
<name>A0A5B7HLH8_PORTR</name>
<dbReference type="EMBL" id="VSRR010032159">
    <property type="protein sequence ID" value="MPC71023.1"/>
    <property type="molecule type" value="Genomic_DNA"/>
</dbReference>
<proteinExistence type="predicted"/>
<comment type="caution">
    <text evidence="1">The sequence shown here is derived from an EMBL/GenBank/DDBJ whole genome shotgun (WGS) entry which is preliminary data.</text>
</comment>
<organism evidence="1 2">
    <name type="scientific">Portunus trituberculatus</name>
    <name type="common">Swimming crab</name>
    <name type="synonym">Neptunus trituberculatus</name>
    <dbReference type="NCBI Taxonomy" id="210409"/>
    <lineage>
        <taxon>Eukaryota</taxon>
        <taxon>Metazoa</taxon>
        <taxon>Ecdysozoa</taxon>
        <taxon>Arthropoda</taxon>
        <taxon>Crustacea</taxon>
        <taxon>Multicrustacea</taxon>
        <taxon>Malacostraca</taxon>
        <taxon>Eumalacostraca</taxon>
        <taxon>Eucarida</taxon>
        <taxon>Decapoda</taxon>
        <taxon>Pleocyemata</taxon>
        <taxon>Brachyura</taxon>
        <taxon>Eubrachyura</taxon>
        <taxon>Portunoidea</taxon>
        <taxon>Portunidae</taxon>
        <taxon>Portuninae</taxon>
        <taxon>Portunus</taxon>
    </lineage>
</organism>
<accession>A0A5B7HLH8</accession>
<gene>
    <name evidence="1" type="ORF">E2C01_065290</name>
</gene>
<protein>
    <submittedName>
        <fullName evidence="1">Uncharacterized protein</fullName>
    </submittedName>
</protein>
<reference evidence="1 2" key="1">
    <citation type="submission" date="2019-05" db="EMBL/GenBank/DDBJ databases">
        <title>Another draft genome of Portunus trituberculatus and its Hox gene families provides insights of decapod evolution.</title>
        <authorList>
            <person name="Jeong J.-H."/>
            <person name="Song I."/>
            <person name="Kim S."/>
            <person name="Choi T."/>
            <person name="Kim D."/>
            <person name="Ryu S."/>
            <person name="Kim W."/>
        </authorList>
    </citation>
    <scope>NUCLEOTIDE SEQUENCE [LARGE SCALE GENOMIC DNA]</scope>
    <source>
        <tissue evidence="1">Muscle</tissue>
    </source>
</reference>
<sequence>MPPQRASYRYVVEALQRRFGHLQQVEVHRSRLKVRLRGQGEPLTKLSQEMESLVCWAYLAVQEEMVNFLARECFVNALQDPRL</sequence>
<dbReference type="Proteomes" id="UP000324222">
    <property type="component" value="Unassembled WGS sequence"/>
</dbReference>
<evidence type="ECO:0000313" key="2">
    <source>
        <dbReference type="Proteomes" id="UP000324222"/>
    </source>
</evidence>